<dbReference type="Proteomes" id="UP001141327">
    <property type="component" value="Unassembled WGS sequence"/>
</dbReference>
<evidence type="ECO:0000313" key="8">
    <source>
        <dbReference type="Proteomes" id="UP001141327"/>
    </source>
</evidence>
<proteinExistence type="inferred from homology"/>
<feature type="region of interest" description="Disordered" evidence="5">
    <location>
        <begin position="545"/>
        <end position="566"/>
    </location>
</feature>
<feature type="region of interest" description="Disordered" evidence="5">
    <location>
        <begin position="209"/>
        <end position="229"/>
    </location>
</feature>
<feature type="domain" description="Fe2OG dioxygenase" evidence="6">
    <location>
        <begin position="37"/>
        <end position="172"/>
    </location>
</feature>
<protein>
    <recommendedName>
        <fullName evidence="6">Fe2OG dioxygenase domain-containing protein</fullName>
    </recommendedName>
</protein>
<dbReference type="InterPro" id="IPR008280">
    <property type="entry name" value="Tub_FtsZ_C"/>
</dbReference>
<reference evidence="7" key="1">
    <citation type="journal article" date="2022" name="bioRxiv">
        <title>Genomics of Preaxostyla Flagellates Illuminates Evolutionary Transitions and the Path Towards Mitochondrial Loss.</title>
        <authorList>
            <person name="Novak L.V.F."/>
            <person name="Treitli S.C."/>
            <person name="Pyrih J."/>
            <person name="Halakuc P."/>
            <person name="Pipaliya S.V."/>
            <person name="Vacek V."/>
            <person name="Brzon O."/>
            <person name="Soukal P."/>
            <person name="Eme L."/>
            <person name="Dacks J.B."/>
            <person name="Karnkowska A."/>
            <person name="Elias M."/>
            <person name="Hampl V."/>
        </authorList>
    </citation>
    <scope>NUCLEOTIDE SEQUENCE</scope>
    <source>
        <strain evidence="7">RCP-MX</strain>
    </source>
</reference>
<evidence type="ECO:0000256" key="2">
    <source>
        <dbReference type="ARBA" id="ARBA00022701"/>
    </source>
</evidence>
<dbReference type="InterPro" id="IPR037103">
    <property type="entry name" value="Tubulin/FtsZ-like_C"/>
</dbReference>
<feature type="region of interest" description="Disordered" evidence="5">
    <location>
        <begin position="969"/>
        <end position="991"/>
    </location>
</feature>
<evidence type="ECO:0000313" key="7">
    <source>
        <dbReference type="EMBL" id="KAJ4462764.1"/>
    </source>
</evidence>
<dbReference type="InterPro" id="IPR036525">
    <property type="entry name" value="Tubulin/FtsZ_GTPase_sf"/>
</dbReference>
<evidence type="ECO:0000259" key="6">
    <source>
        <dbReference type="PROSITE" id="PS51471"/>
    </source>
</evidence>
<name>A0ABQ8UUG3_9EUKA</name>
<feature type="compositionally biased region" description="Pro residues" evidence="5">
    <location>
        <begin position="554"/>
        <end position="566"/>
    </location>
</feature>
<dbReference type="InterPro" id="IPR000217">
    <property type="entry name" value="Tubulin"/>
</dbReference>
<comment type="caution">
    <text evidence="7">The sequence shown here is derived from an EMBL/GenBank/DDBJ whole genome shotgun (WGS) entry which is preliminary data.</text>
</comment>
<dbReference type="Pfam" id="PF03953">
    <property type="entry name" value="Tubulin_C"/>
    <property type="match status" value="1"/>
</dbReference>
<keyword evidence="3" id="KW-0547">Nucleotide-binding</keyword>
<feature type="region of interest" description="Disordered" evidence="5">
    <location>
        <begin position="720"/>
        <end position="747"/>
    </location>
</feature>
<feature type="compositionally biased region" description="Acidic residues" evidence="5">
    <location>
        <begin position="974"/>
        <end position="991"/>
    </location>
</feature>
<feature type="region of interest" description="Disordered" evidence="5">
    <location>
        <begin position="281"/>
        <end position="301"/>
    </location>
</feature>
<evidence type="ECO:0000256" key="5">
    <source>
        <dbReference type="SAM" id="MobiDB-lite"/>
    </source>
</evidence>
<feature type="compositionally biased region" description="Pro residues" evidence="5">
    <location>
        <begin position="724"/>
        <end position="734"/>
    </location>
</feature>
<dbReference type="EMBL" id="JAPMOS010000002">
    <property type="protein sequence ID" value="KAJ4462764.1"/>
    <property type="molecule type" value="Genomic_DNA"/>
</dbReference>
<comment type="similarity">
    <text evidence="1">Belongs to the tubulin family.</text>
</comment>
<keyword evidence="8" id="KW-1185">Reference proteome</keyword>
<dbReference type="Gene3D" id="3.30.1330.20">
    <property type="entry name" value="Tubulin/FtsZ, C-terminal domain"/>
    <property type="match status" value="1"/>
</dbReference>
<dbReference type="PANTHER" id="PTHR11588">
    <property type="entry name" value="TUBULIN"/>
    <property type="match status" value="1"/>
</dbReference>
<dbReference type="PROSITE" id="PS51471">
    <property type="entry name" value="FE2OG_OXY"/>
    <property type="match status" value="1"/>
</dbReference>
<organism evidence="7 8">
    <name type="scientific">Paratrimastix pyriformis</name>
    <dbReference type="NCBI Taxonomy" id="342808"/>
    <lineage>
        <taxon>Eukaryota</taxon>
        <taxon>Metamonada</taxon>
        <taxon>Preaxostyla</taxon>
        <taxon>Paratrimastigidae</taxon>
        <taxon>Paratrimastix</taxon>
    </lineage>
</organism>
<dbReference type="InterPro" id="IPR005123">
    <property type="entry name" value="Oxoglu/Fe-dep_dioxygenase_dom"/>
</dbReference>
<accession>A0ABQ8UUG3</accession>
<evidence type="ECO:0000256" key="3">
    <source>
        <dbReference type="ARBA" id="ARBA00022741"/>
    </source>
</evidence>
<feature type="compositionally biased region" description="Low complexity" evidence="5">
    <location>
        <begin position="209"/>
        <end position="222"/>
    </location>
</feature>
<sequence>MTPAPGSLFPTLIREYISPLSRQLFPQLFPRHEMALRPDDYLVGLSPQPRGDPPKMPVEDLHTDDSFLTLTVVLQPAQLAPARLPLPAEAAPGMMHFVLGDPAQGPVGAPPEQPPCCTLRSEHPLAGQRVLNQWYLNPPTGWATLHVGDLMHHVETTGPGQERVSFVVWMVPRLCPSQVPFYPTVTEYLRHAAAGAPSMRPAPRALMMSPAAAPAGPRGAPAEDPTAARPAAGSLAVPRLPAPVALLLGAGGAQSQSRLGAPPPAPESCGALELPPGHLAAATDPAARRPSEPAWGQPHSLATMPPEIRRIVWGHLPLEAMHAISCVCSAFRREAVEAMRQALFRPPAPPPPSVVALVPPAPEAATTAPAAPADSSSSSVSADEAAPARSHEGTRVFLHLGGAGMRCAGPLWDLLGRRWADTRLLEEPSMASLFRPTPRGLWRPQALWVGAQASSRAFTTAPRSSLPAPRGGAEDWASCEALWSDPLADRCPALDAACPPAVLLSRAAFRGSLPARPWPWPGPHSPRPDGPGAGGLLEALLAAAGQGHPSAEGDPPPEAAAPWGTPPCPALEGESSPVLVGAVREAEEQIRRLAEGMPGPLGGVSLLAGAGGTIGSSLTCALLEALGEAYPRPAARHLVHPILPALHPLLDLDGPSGGRAAPWGTAALNALSLAGQLAAQAGEVEPLVHMLDNRALYPAAARHLAGPGLPSMAHVNGLAAAHISPPPAPPPPPSSRESATCGLMRDAPPAASNGISGGCGPGLLLYGANSLGEEPVQWRYQSLVPYPSLCTLVTSLPVYQPYLPSPAAAGAPAAGRTVVERVMAAFEGRSFSAAIDPTGPGARFLALQADFFGDVVPKDVMAACGALKCRRDIQFVSWLSTGFKCSISYQPLPVLGGRDPGRAAGPGVGLVVSTTASTQPLVTLARACAHLTRAAPAPGPLGDGDAGHEARRQEAWVRRAEGLRSLVADMVEVAQDDPDPDPDPDPDTQPE</sequence>
<evidence type="ECO:0000256" key="1">
    <source>
        <dbReference type="ARBA" id="ARBA00009636"/>
    </source>
</evidence>
<evidence type="ECO:0000256" key="4">
    <source>
        <dbReference type="ARBA" id="ARBA00023134"/>
    </source>
</evidence>
<keyword evidence="4" id="KW-0342">GTP-binding</keyword>
<dbReference type="SUPFAM" id="SSF55307">
    <property type="entry name" value="Tubulin C-terminal domain-like"/>
    <property type="match status" value="1"/>
</dbReference>
<gene>
    <name evidence="7" type="ORF">PAPYR_786</name>
</gene>
<feature type="region of interest" description="Disordered" evidence="5">
    <location>
        <begin position="365"/>
        <end position="388"/>
    </location>
</feature>
<dbReference type="InterPro" id="IPR018316">
    <property type="entry name" value="Tubulin/FtsZ_2-layer-sand-dom"/>
</dbReference>
<dbReference type="Gene3D" id="3.40.50.1440">
    <property type="entry name" value="Tubulin/FtsZ, GTPase domain"/>
    <property type="match status" value="1"/>
</dbReference>
<keyword evidence="2" id="KW-0493">Microtubule</keyword>